<dbReference type="CDD" id="cd02440">
    <property type="entry name" value="AdoMet_MTases"/>
    <property type="match status" value="1"/>
</dbReference>
<proteinExistence type="predicted"/>
<dbReference type="Proteomes" id="UP000007089">
    <property type="component" value="Chromosome"/>
</dbReference>
<accession>B8J5G1</accession>
<name>B8J5G1_ANAD2</name>
<dbReference type="KEGG" id="acp:A2cp1_3493"/>
<dbReference type="AlphaFoldDB" id="B8J5G1"/>
<dbReference type="Gene3D" id="3.40.50.150">
    <property type="entry name" value="Vaccinia Virus protein VP39"/>
    <property type="match status" value="1"/>
</dbReference>
<evidence type="ECO:0000313" key="1">
    <source>
        <dbReference type="EMBL" id="ACL66823.1"/>
    </source>
</evidence>
<evidence type="ECO:0008006" key="3">
    <source>
        <dbReference type="Google" id="ProtNLM"/>
    </source>
</evidence>
<keyword evidence="2" id="KW-1185">Reference proteome</keyword>
<gene>
    <name evidence="1" type="ordered locus">A2cp1_3493</name>
</gene>
<dbReference type="Pfam" id="PF04445">
    <property type="entry name" value="SAM_MT"/>
    <property type="match status" value="1"/>
</dbReference>
<evidence type="ECO:0000313" key="2">
    <source>
        <dbReference type="Proteomes" id="UP000007089"/>
    </source>
</evidence>
<dbReference type="PANTHER" id="PTHR36112">
    <property type="entry name" value="RIBOSOMAL RNA SMALL SUBUNIT METHYLTRANSFERASE J"/>
    <property type="match status" value="1"/>
</dbReference>
<protein>
    <recommendedName>
        <fullName evidence="3">SAM-dependent methyltransferase</fullName>
    </recommendedName>
</protein>
<dbReference type="EMBL" id="CP001359">
    <property type="protein sequence ID" value="ACL66823.1"/>
    <property type="molecule type" value="Genomic_DNA"/>
</dbReference>
<dbReference type="InterPro" id="IPR007536">
    <property type="entry name" value="16SrRNA_methylTrfase_J"/>
</dbReference>
<dbReference type="RefSeq" id="WP_015934619.1">
    <property type="nucleotide sequence ID" value="NC_011891.1"/>
</dbReference>
<dbReference type="GO" id="GO:0008990">
    <property type="term" value="F:rRNA (guanine-N2-)-methyltransferase activity"/>
    <property type="evidence" value="ECO:0007669"/>
    <property type="project" value="InterPro"/>
</dbReference>
<reference evidence="1" key="1">
    <citation type="submission" date="2009-01" db="EMBL/GenBank/DDBJ databases">
        <title>Complete sequence of Anaeromyxobacter dehalogenans 2CP-1.</title>
        <authorList>
            <consortium name="US DOE Joint Genome Institute"/>
            <person name="Lucas S."/>
            <person name="Copeland A."/>
            <person name="Lapidus A."/>
            <person name="Glavina del Rio T."/>
            <person name="Dalin E."/>
            <person name="Tice H."/>
            <person name="Bruce D."/>
            <person name="Goodwin L."/>
            <person name="Pitluck S."/>
            <person name="Saunders E."/>
            <person name="Brettin T."/>
            <person name="Detter J.C."/>
            <person name="Han C."/>
            <person name="Larimer F."/>
            <person name="Land M."/>
            <person name="Hauser L."/>
            <person name="Kyrpides N."/>
            <person name="Ovchinnikova G."/>
            <person name="Beliaev A.S."/>
            <person name="Richardson P."/>
        </authorList>
    </citation>
    <scope>NUCLEOTIDE SEQUENCE</scope>
    <source>
        <strain evidence="1">2CP-1</strain>
    </source>
</reference>
<dbReference type="PANTHER" id="PTHR36112:SF1">
    <property type="entry name" value="RIBOSOMAL RNA SMALL SUBUNIT METHYLTRANSFERASE J"/>
    <property type="match status" value="1"/>
</dbReference>
<organism evidence="1 2">
    <name type="scientific">Anaeromyxobacter dehalogenans (strain ATCC BAA-258 / DSM 21875 / 2CP-1)</name>
    <dbReference type="NCBI Taxonomy" id="455488"/>
    <lineage>
        <taxon>Bacteria</taxon>
        <taxon>Pseudomonadati</taxon>
        <taxon>Myxococcota</taxon>
        <taxon>Myxococcia</taxon>
        <taxon>Myxococcales</taxon>
        <taxon>Cystobacterineae</taxon>
        <taxon>Anaeromyxobacteraceae</taxon>
        <taxon>Anaeromyxobacter</taxon>
    </lineage>
</organism>
<dbReference type="SUPFAM" id="SSF53335">
    <property type="entry name" value="S-adenosyl-L-methionine-dependent methyltransferases"/>
    <property type="match status" value="1"/>
</dbReference>
<dbReference type="InterPro" id="IPR029063">
    <property type="entry name" value="SAM-dependent_MTases_sf"/>
</dbReference>
<sequence length="264" mass="27862">MRLVVTTPLRPSAEEERDAVLAAARYDLPYAARGGRALTRVVAAAGGEAALVLSATRAVLVAGGAEHAWSPGMGILRMKRVLAARASGRPAAPPDRDPFTEAAGLEPGDRVLDCTAGLGADALVAAGAVGPRGEVVGIESSRALAAWTGEGMRRLEHEPARRVEIRCADHAAFLAGAADRSFDVVVFDPMFRHARAEPGGFDVVRRLADARPLAAEALAEARRVARRWVVVKDGAPGWDLARLGLVPMASARGAHRYYARVEAR</sequence>
<dbReference type="HOGENOM" id="CLU_093128_0_0_7"/>